<comment type="caution">
    <text evidence="2">The sequence shown here is derived from an EMBL/GenBank/DDBJ whole genome shotgun (WGS) entry which is preliminary data.</text>
</comment>
<keyword evidence="1" id="KW-1133">Transmembrane helix</keyword>
<sequence>MGPFILSLINPSFSPSISSLHLSLSLSLFLSFLLYFKFHEQKKETTFFSVVFQISNHNTNGSRRGKWVPKIFTGDSL</sequence>
<dbReference type="AlphaFoldDB" id="A0A6A4P596"/>
<evidence type="ECO:0000313" key="2">
    <source>
        <dbReference type="EMBL" id="KAE9597875.1"/>
    </source>
</evidence>
<organism evidence="2 3">
    <name type="scientific">Lupinus albus</name>
    <name type="common">White lupine</name>
    <name type="synonym">Lupinus termis</name>
    <dbReference type="NCBI Taxonomy" id="3870"/>
    <lineage>
        <taxon>Eukaryota</taxon>
        <taxon>Viridiplantae</taxon>
        <taxon>Streptophyta</taxon>
        <taxon>Embryophyta</taxon>
        <taxon>Tracheophyta</taxon>
        <taxon>Spermatophyta</taxon>
        <taxon>Magnoliopsida</taxon>
        <taxon>eudicotyledons</taxon>
        <taxon>Gunneridae</taxon>
        <taxon>Pentapetalae</taxon>
        <taxon>rosids</taxon>
        <taxon>fabids</taxon>
        <taxon>Fabales</taxon>
        <taxon>Fabaceae</taxon>
        <taxon>Papilionoideae</taxon>
        <taxon>50 kb inversion clade</taxon>
        <taxon>genistoids sensu lato</taxon>
        <taxon>core genistoids</taxon>
        <taxon>Genisteae</taxon>
        <taxon>Lupinus</taxon>
    </lineage>
</organism>
<name>A0A6A4P596_LUPAL</name>
<accession>A0A6A4P596</accession>
<proteinExistence type="predicted"/>
<protein>
    <submittedName>
        <fullName evidence="2">Uncharacterized protein</fullName>
    </submittedName>
</protein>
<feature type="transmembrane region" description="Helical" evidence="1">
    <location>
        <begin position="20"/>
        <end position="38"/>
    </location>
</feature>
<keyword evidence="1" id="KW-0812">Transmembrane</keyword>
<keyword evidence="1" id="KW-0472">Membrane</keyword>
<evidence type="ECO:0000256" key="1">
    <source>
        <dbReference type="SAM" id="Phobius"/>
    </source>
</evidence>
<gene>
    <name evidence="2" type="ORF">Lalb_Chr16g0391231</name>
</gene>
<dbReference type="EMBL" id="WOCE01000016">
    <property type="protein sequence ID" value="KAE9597875.1"/>
    <property type="molecule type" value="Genomic_DNA"/>
</dbReference>
<keyword evidence="3" id="KW-1185">Reference proteome</keyword>
<evidence type="ECO:0000313" key="3">
    <source>
        <dbReference type="Proteomes" id="UP000447434"/>
    </source>
</evidence>
<dbReference type="Proteomes" id="UP000447434">
    <property type="component" value="Chromosome 16"/>
</dbReference>
<reference evidence="3" key="1">
    <citation type="journal article" date="2020" name="Nat. Commun.">
        <title>Genome sequence of the cluster root forming white lupin.</title>
        <authorList>
            <person name="Hufnagel B."/>
            <person name="Marques A."/>
            <person name="Soriano A."/>
            <person name="Marques L."/>
            <person name="Divol F."/>
            <person name="Doumas P."/>
            <person name="Sallet E."/>
            <person name="Mancinotti D."/>
            <person name="Carrere S."/>
            <person name="Marande W."/>
            <person name="Arribat S."/>
            <person name="Keller J."/>
            <person name="Huneau C."/>
            <person name="Blein T."/>
            <person name="Aime D."/>
            <person name="Laguerre M."/>
            <person name="Taylor J."/>
            <person name="Schubert V."/>
            <person name="Nelson M."/>
            <person name="Geu-Flores F."/>
            <person name="Crespi M."/>
            <person name="Gallardo-Guerrero K."/>
            <person name="Delaux P.-M."/>
            <person name="Salse J."/>
            <person name="Berges H."/>
            <person name="Guyot R."/>
            <person name="Gouzy J."/>
            <person name="Peret B."/>
        </authorList>
    </citation>
    <scope>NUCLEOTIDE SEQUENCE [LARGE SCALE GENOMIC DNA]</scope>
    <source>
        <strain evidence="3">cv. Amiga</strain>
    </source>
</reference>